<dbReference type="EMBL" id="JYIJ01000018">
    <property type="protein sequence ID" value="KWX00309.1"/>
    <property type="molecule type" value="Genomic_DNA"/>
</dbReference>
<dbReference type="Pfam" id="PF08242">
    <property type="entry name" value="Methyltransf_12"/>
    <property type="match status" value="1"/>
</dbReference>
<dbReference type="CDD" id="cd02440">
    <property type="entry name" value="AdoMet_MTases"/>
    <property type="match status" value="1"/>
</dbReference>
<dbReference type="AlphaFoldDB" id="A0A132ND11"/>
<dbReference type="PATRIC" id="fig|1469144.8.peg.2202"/>
<organism evidence="3 4">
    <name type="scientific">Carbonactinospora thermoautotrophica</name>
    <dbReference type="NCBI Taxonomy" id="1469144"/>
    <lineage>
        <taxon>Bacteria</taxon>
        <taxon>Bacillati</taxon>
        <taxon>Actinomycetota</taxon>
        <taxon>Actinomycetes</taxon>
        <taxon>Kitasatosporales</taxon>
        <taxon>Carbonactinosporaceae</taxon>
        <taxon>Carbonactinospora</taxon>
    </lineage>
</organism>
<dbReference type="InterPro" id="IPR029063">
    <property type="entry name" value="SAM-dependent_MTases_sf"/>
</dbReference>
<evidence type="ECO:0000313" key="5">
    <source>
        <dbReference type="Proteomes" id="UP000070659"/>
    </source>
</evidence>
<evidence type="ECO:0000259" key="1">
    <source>
        <dbReference type="Pfam" id="PF08242"/>
    </source>
</evidence>
<keyword evidence="3" id="KW-0489">Methyltransferase</keyword>
<comment type="caution">
    <text evidence="3">The sequence shown here is derived from an EMBL/GenBank/DDBJ whole genome shotgun (WGS) entry which is preliminary data.</text>
</comment>
<accession>A0A132ND11</accession>
<dbReference type="GO" id="GO:0008168">
    <property type="term" value="F:methyltransferase activity"/>
    <property type="evidence" value="ECO:0007669"/>
    <property type="project" value="UniProtKB-KW"/>
</dbReference>
<dbReference type="InterPro" id="IPR013217">
    <property type="entry name" value="Methyltransf_12"/>
</dbReference>
<dbReference type="RefSeq" id="WP_067070832.1">
    <property type="nucleotide sequence ID" value="NZ_JYIJ01000018.1"/>
</dbReference>
<reference evidence="4" key="1">
    <citation type="submission" date="2015-02" db="EMBL/GenBank/DDBJ databases">
        <title>Physiological reanalysis, assessment of diazotrophy, and genome sequences of multiple isolates of Streptomyces thermoautotrophicus.</title>
        <authorList>
            <person name="MacKellar D.C."/>
            <person name="Lieber L."/>
            <person name="Norman J."/>
            <person name="Bolger A."/>
            <person name="Tobin C."/>
            <person name="Murray J.W."/>
            <person name="Friesen M."/>
            <person name="Prell J."/>
        </authorList>
    </citation>
    <scope>NUCLEOTIDE SEQUENCE [LARGE SCALE GENOMIC DNA]</scope>
    <source>
        <strain evidence="4">UBT1</strain>
    </source>
</reference>
<keyword evidence="3" id="KW-0808">Transferase</keyword>
<gene>
    <name evidence="2" type="ORF">TH66_15865</name>
    <name evidence="3" type="ORF">TR74_17390</name>
</gene>
<dbReference type="SUPFAM" id="SSF53335">
    <property type="entry name" value="S-adenosyl-L-methionine-dependent methyltransferases"/>
    <property type="match status" value="1"/>
</dbReference>
<reference evidence="3 5" key="2">
    <citation type="submission" date="2015-02" db="EMBL/GenBank/DDBJ databases">
        <title>Physiological reanalysis, assessment of diazotrophy, and genome sequences of multiple isolates of Streptomyces thermoautotrophicus.</title>
        <authorList>
            <person name="MacKellar D.C."/>
            <person name="Lieber L."/>
            <person name="Norman J."/>
            <person name="Bolger A."/>
            <person name="Tobin C."/>
            <person name="Murray J.W."/>
            <person name="Prell J."/>
        </authorList>
    </citation>
    <scope>NUCLEOTIDE SEQUENCE [LARGE SCALE GENOMIC DNA]</scope>
    <source>
        <strain evidence="3 5">UBT1</strain>
    </source>
</reference>
<proteinExistence type="predicted"/>
<dbReference type="Proteomes" id="UP000070659">
    <property type="component" value="Unassembled WGS sequence"/>
</dbReference>
<dbReference type="PANTHER" id="PTHR43861">
    <property type="entry name" value="TRANS-ACONITATE 2-METHYLTRANSFERASE-RELATED"/>
    <property type="match status" value="1"/>
</dbReference>
<dbReference type="EMBL" id="JYIK01001030">
    <property type="protein sequence ID" value="KWX07856.1"/>
    <property type="molecule type" value="Genomic_DNA"/>
</dbReference>
<evidence type="ECO:0000313" key="2">
    <source>
        <dbReference type="EMBL" id="KWX00309.1"/>
    </source>
</evidence>
<dbReference type="Proteomes" id="UP000070598">
    <property type="component" value="Unassembled WGS sequence"/>
</dbReference>
<dbReference type="GO" id="GO:0032259">
    <property type="term" value="P:methylation"/>
    <property type="evidence" value="ECO:0007669"/>
    <property type="project" value="UniProtKB-KW"/>
</dbReference>
<sequence>MADRLRSRGSVRTAVVWQVLRDALAERAKTAGRDTLDILDAGGGTGGFAVPLAELGHRVTVVDPSPDALAALERRAAETGVTERIRGLQGDVAGLLEVVERGSADVALCHGVLEFVDDPAEALRNVASALRAEGMVSILAANRNAAVLNRAITGHFAEARRALDDPHGRWGAADLMPRRFVLDELVDLVRQAALVVGQVHGIRVFSDLVPGTLLDAEPGALDELVALEAAAAERPAFQAFASQLHLLATRG</sequence>
<feature type="domain" description="Methyltransferase type 12" evidence="1">
    <location>
        <begin position="39"/>
        <end position="136"/>
    </location>
</feature>
<dbReference type="Gene3D" id="3.40.50.150">
    <property type="entry name" value="Vaccinia Virus protein VP39"/>
    <property type="match status" value="1"/>
</dbReference>
<evidence type="ECO:0000313" key="4">
    <source>
        <dbReference type="Proteomes" id="UP000070598"/>
    </source>
</evidence>
<name>A0A132ND11_9ACTN</name>
<evidence type="ECO:0000313" key="3">
    <source>
        <dbReference type="EMBL" id="KWX07856.1"/>
    </source>
</evidence>
<protein>
    <submittedName>
        <fullName evidence="3">Methyltransferase type 12</fullName>
    </submittedName>
</protein>